<dbReference type="KEGG" id="mpaf:R5R33_10600"/>
<evidence type="ECO:0000313" key="9">
    <source>
        <dbReference type="Proteomes" id="UP001302477"/>
    </source>
</evidence>
<evidence type="ECO:0000256" key="3">
    <source>
        <dbReference type="ARBA" id="ARBA00022989"/>
    </source>
</evidence>
<accession>A0AAU0MUM5</accession>
<feature type="domain" description="RDD" evidence="7">
    <location>
        <begin position="42"/>
        <end position="165"/>
    </location>
</feature>
<organism evidence="8 9">
    <name type="scientific">Microbulbifer pacificus</name>
    <dbReference type="NCBI Taxonomy" id="407164"/>
    <lineage>
        <taxon>Bacteria</taxon>
        <taxon>Pseudomonadati</taxon>
        <taxon>Pseudomonadota</taxon>
        <taxon>Gammaproteobacteria</taxon>
        <taxon>Cellvibrionales</taxon>
        <taxon>Microbulbiferaceae</taxon>
        <taxon>Microbulbifer</taxon>
    </lineage>
</organism>
<sequence length="275" mass="29544">MKNASTTQSPSAPPSSADLEPAGLDTLYAIETPEGIDLTAQVAGPVPRILAYSVDLFYRTLILIALGIALAFAGNTGIGIWLLGSFLLEWFYPVIFEVFRGGQTPGKRAFGLTVVNDNLTPVGWGASIMRNLLRFADFLPFGYCAGILSMTLSRHFQRLGDYAAGTIVIYRAQSAKSTALPDVAPAPPPRGLTLEDQQAIVSLTERAGVLSQARQQELADLLQPITGKNGEAGLRQLYAIGHWLLGARQSRDNRDADKQGGNRQTGQVGTEARTE</sequence>
<dbReference type="Proteomes" id="UP001302477">
    <property type="component" value="Chromosome"/>
</dbReference>
<evidence type="ECO:0000313" key="8">
    <source>
        <dbReference type="EMBL" id="WOX04194.1"/>
    </source>
</evidence>
<dbReference type="GO" id="GO:0016020">
    <property type="term" value="C:membrane"/>
    <property type="evidence" value="ECO:0007669"/>
    <property type="project" value="UniProtKB-SubCell"/>
</dbReference>
<dbReference type="AlphaFoldDB" id="A0AAU0MUM5"/>
<evidence type="ECO:0000256" key="5">
    <source>
        <dbReference type="SAM" id="MobiDB-lite"/>
    </source>
</evidence>
<dbReference type="RefSeq" id="WP_318952672.1">
    <property type="nucleotide sequence ID" value="NZ_CP137555.1"/>
</dbReference>
<evidence type="ECO:0000256" key="2">
    <source>
        <dbReference type="ARBA" id="ARBA00022692"/>
    </source>
</evidence>
<dbReference type="EMBL" id="CP137555">
    <property type="protein sequence ID" value="WOX04194.1"/>
    <property type="molecule type" value="Genomic_DNA"/>
</dbReference>
<dbReference type="Pfam" id="PF06271">
    <property type="entry name" value="RDD"/>
    <property type="match status" value="1"/>
</dbReference>
<dbReference type="PANTHER" id="PTHR38480:SF1">
    <property type="entry name" value="SLR0254 PROTEIN"/>
    <property type="match status" value="1"/>
</dbReference>
<dbReference type="InterPro" id="IPR010432">
    <property type="entry name" value="RDD"/>
</dbReference>
<gene>
    <name evidence="8" type="ORF">R5R33_10600</name>
</gene>
<keyword evidence="4 6" id="KW-0472">Membrane</keyword>
<evidence type="ECO:0000256" key="4">
    <source>
        <dbReference type="ARBA" id="ARBA00023136"/>
    </source>
</evidence>
<feature type="region of interest" description="Disordered" evidence="5">
    <location>
        <begin position="1"/>
        <end position="20"/>
    </location>
</feature>
<feature type="compositionally biased region" description="Basic and acidic residues" evidence="5">
    <location>
        <begin position="251"/>
        <end position="260"/>
    </location>
</feature>
<reference evidence="8 9" key="1">
    <citation type="submission" date="2023-10" db="EMBL/GenBank/DDBJ databases">
        <title>Description of Microbulbifer bruguierae sp. nov., isolated from the sediments of mangrove plant Bruguiera sexangula and comparative genomic analyses of the genus Microbulbifer.</title>
        <authorList>
            <person name="Long M."/>
        </authorList>
    </citation>
    <scope>NUCLEOTIDE SEQUENCE [LARGE SCALE GENOMIC DNA]</scope>
    <source>
        <strain evidence="8 9">SPO729</strain>
    </source>
</reference>
<proteinExistence type="predicted"/>
<feature type="region of interest" description="Disordered" evidence="5">
    <location>
        <begin position="251"/>
        <end position="275"/>
    </location>
</feature>
<feature type="transmembrane region" description="Helical" evidence="6">
    <location>
        <begin position="56"/>
        <end position="74"/>
    </location>
</feature>
<keyword evidence="9" id="KW-1185">Reference proteome</keyword>
<keyword evidence="2 6" id="KW-0812">Transmembrane</keyword>
<name>A0AAU0MUM5_9GAMM</name>
<evidence type="ECO:0000256" key="6">
    <source>
        <dbReference type="SAM" id="Phobius"/>
    </source>
</evidence>
<comment type="subcellular location">
    <subcellularLocation>
        <location evidence="1">Membrane</location>
        <topology evidence="1">Multi-pass membrane protein</topology>
    </subcellularLocation>
</comment>
<evidence type="ECO:0000256" key="1">
    <source>
        <dbReference type="ARBA" id="ARBA00004141"/>
    </source>
</evidence>
<evidence type="ECO:0000259" key="7">
    <source>
        <dbReference type="Pfam" id="PF06271"/>
    </source>
</evidence>
<feature type="compositionally biased region" description="Low complexity" evidence="5">
    <location>
        <begin position="1"/>
        <end position="17"/>
    </location>
</feature>
<protein>
    <submittedName>
        <fullName evidence="8">RDD family protein</fullName>
    </submittedName>
</protein>
<keyword evidence="3 6" id="KW-1133">Transmembrane helix</keyword>
<dbReference type="PANTHER" id="PTHR38480">
    <property type="entry name" value="SLR0254 PROTEIN"/>
    <property type="match status" value="1"/>
</dbReference>